<dbReference type="AlphaFoldDB" id="A0A1I8G942"/>
<sequence length="84" mass="9005">AEKTRLSELWGRDGVAGATCDGDVGMSARDRGSVNKIPVGRASQFRFSQQDEAMDDSCSVGPSSPSHYAAISSHHVRFRGCLSF</sequence>
<accession>A0A1I8G942</accession>
<evidence type="ECO:0000313" key="2">
    <source>
        <dbReference type="WBParaSite" id="maker-uti_cns_0001216-snap-gene-0.7-mRNA-1"/>
    </source>
</evidence>
<keyword evidence="1" id="KW-1185">Reference proteome</keyword>
<evidence type="ECO:0000313" key="1">
    <source>
        <dbReference type="Proteomes" id="UP000095280"/>
    </source>
</evidence>
<dbReference type="Proteomes" id="UP000095280">
    <property type="component" value="Unplaced"/>
</dbReference>
<protein>
    <submittedName>
        <fullName evidence="2">Pecanex-like protein</fullName>
    </submittedName>
</protein>
<name>A0A1I8G942_9PLAT</name>
<dbReference type="WBParaSite" id="maker-uti_cns_0001216-snap-gene-0.7-mRNA-1">
    <property type="protein sequence ID" value="maker-uti_cns_0001216-snap-gene-0.7-mRNA-1"/>
    <property type="gene ID" value="maker-uti_cns_0001216-snap-gene-0.7"/>
</dbReference>
<reference evidence="2" key="1">
    <citation type="submission" date="2016-11" db="UniProtKB">
        <authorList>
            <consortium name="WormBaseParasite"/>
        </authorList>
    </citation>
    <scope>IDENTIFICATION</scope>
</reference>
<proteinExistence type="predicted"/>
<organism evidence="1 2">
    <name type="scientific">Macrostomum lignano</name>
    <dbReference type="NCBI Taxonomy" id="282301"/>
    <lineage>
        <taxon>Eukaryota</taxon>
        <taxon>Metazoa</taxon>
        <taxon>Spiralia</taxon>
        <taxon>Lophotrochozoa</taxon>
        <taxon>Platyhelminthes</taxon>
        <taxon>Rhabditophora</taxon>
        <taxon>Macrostomorpha</taxon>
        <taxon>Macrostomida</taxon>
        <taxon>Macrostomidae</taxon>
        <taxon>Macrostomum</taxon>
    </lineage>
</organism>